<dbReference type="InterPro" id="IPR036259">
    <property type="entry name" value="MFS_trans_sf"/>
</dbReference>
<dbReference type="SUPFAM" id="SSF103473">
    <property type="entry name" value="MFS general substrate transporter"/>
    <property type="match status" value="1"/>
</dbReference>
<feature type="transmembrane region" description="Helical" evidence="6">
    <location>
        <begin position="234"/>
        <end position="255"/>
    </location>
</feature>
<name>A0ABS0APJ6_9GAMM</name>
<evidence type="ECO:0000313" key="9">
    <source>
        <dbReference type="Proteomes" id="UP000662703"/>
    </source>
</evidence>
<dbReference type="PANTHER" id="PTHR42718">
    <property type="entry name" value="MAJOR FACILITATOR SUPERFAMILY MULTIDRUG TRANSPORTER MFSC"/>
    <property type="match status" value="1"/>
</dbReference>
<dbReference type="InterPro" id="IPR011701">
    <property type="entry name" value="MFS"/>
</dbReference>
<gene>
    <name evidence="8" type="ORF">Y5W_00846</name>
</gene>
<proteinExistence type="predicted"/>
<feature type="transmembrane region" description="Helical" evidence="6">
    <location>
        <begin position="208"/>
        <end position="228"/>
    </location>
</feature>
<feature type="transmembrane region" description="Helical" evidence="6">
    <location>
        <begin position="177"/>
        <end position="196"/>
    </location>
</feature>
<comment type="subcellular location">
    <subcellularLocation>
        <location evidence="1">Membrane</location>
        <topology evidence="1">Multi-pass membrane protein</topology>
    </subcellularLocation>
</comment>
<evidence type="ECO:0000256" key="2">
    <source>
        <dbReference type="ARBA" id="ARBA00022448"/>
    </source>
</evidence>
<evidence type="ECO:0000256" key="5">
    <source>
        <dbReference type="ARBA" id="ARBA00023136"/>
    </source>
</evidence>
<dbReference type="RefSeq" id="WP_228548502.1">
    <property type="nucleotide sequence ID" value="NZ_ARXX01000008.1"/>
</dbReference>
<dbReference type="PROSITE" id="PS50850">
    <property type="entry name" value="MFS"/>
    <property type="match status" value="1"/>
</dbReference>
<feature type="transmembrane region" description="Helical" evidence="6">
    <location>
        <begin position="339"/>
        <end position="360"/>
    </location>
</feature>
<feature type="transmembrane region" description="Helical" evidence="6">
    <location>
        <begin position="24"/>
        <end position="43"/>
    </location>
</feature>
<dbReference type="Proteomes" id="UP000662703">
    <property type="component" value="Unassembled WGS sequence"/>
</dbReference>
<evidence type="ECO:0000313" key="8">
    <source>
        <dbReference type="EMBL" id="MBF5055552.1"/>
    </source>
</evidence>
<keyword evidence="9" id="KW-1185">Reference proteome</keyword>
<protein>
    <submittedName>
        <fullName evidence="8">Major facilitator transporter</fullName>
    </submittedName>
</protein>
<keyword evidence="2" id="KW-0813">Transport</keyword>
<comment type="caution">
    <text evidence="8">The sequence shown here is derived from an EMBL/GenBank/DDBJ whole genome shotgun (WGS) entry which is preliminary data.</text>
</comment>
<feature type="transmembrane region" description="Helical" evidence="6">
    <location>
        <begin position="94"/>
        <end position="118"/>
    </location>
</feature>
<feature type="transmembrane region" description="Helical" evidence="6">
    <location>
        <begin position="307"/>
        <end position="327"/>
    </location>
</feature>
<evidence type="ECO:0000256" key="3">
    <source>
        <dbReference type="ARBA" id="ARBA00022692"/>
    </source>
</evidence>
<evidence type="ECO:0000256" key="1">
    <source>
        <dbReference type="ARBA" id="ARBA00004141"/>
    </source>
</evidence>
<dbReference type="Pfam" id="PF07690">
    <property type="entry name" value="MFS_1"/>
    <property type="match status" value="1"/>
</dbReference>
<reference evidence="8 9" key="1">
    <citation type="submission" date="2012-09" db="EMBL/GenBank/DDBJ databases">
        <title>Genome Sequence of alkane-degrading Bacterium Alcanivorax sp. 521-1.</title>
        <authorList>
            <person name="Lai Q."/>
            <person name="Shao Z."/>
        </authorList>
    </citation>
    <scope>NUCLEOTIDE SEQUENCE [LARGE SCALE GENOMIC DNA]</scope>
    <source>
        <strain evidence="8 9">521-1</strain>
    </source>
</reference>
<feature type="transmembrane region" description="Helical" evidence="6">
    <location>
        <begin position="432"/>
        <end position="453"/>
    </location>
</feature>
<evidence type="ECO:0000256" key="4">
    <source>
        <dbReference type="ARBA" id="ARBA00022989"/>
    </source>
</evidence>
<feature type="transmembrane region" description="Helical" evidence="6">
    <location>
        <begin position="276"/>
        <end position="301"/>
    </location>
</feature>
<evidence type="ECO:0000256" key="6">
    <source>
        <dbReference type="SAM" id="Phobius"/>
    </source>
</evidence>
<evidence type="ECO:0000259" key="7">
    <source>
        <dbReference type="PROSITE" id="PS50850"/>
    </source>
</evidence>
<sequence>MPESSTPADPRAEHDGLPARQRRLAMLAIATSIGMSVMDSNIVNVALPTIANSLDVSRSDAVWVVNAYLLAVALTLLPLSSLGDIVGYRRIYRVGLGLFIVASLVCTLADSLVTLAVARFFQGLGAAGVMSVNAALVRFIYPARSLGRGIGLSAMVVALSSALGPTVAAGILSVADWPWLFAVNVPVGALALYLASRNLPRTPTDPRPFDWISALLNALAIGLLVSAVDGLAHGMAVAPALVALAAAGLVGTLLVRRQLNQSSPLLPVDLLRIRPFALAIGTSFCSFTSQMAAFIALPFYFHDVLGYSAMQTGLLMTPWPAAVMVAAPLAGRLADRYPIGVLCSLGLLAKVVGLVLLALLSSRASLPVILGCMALCGLGFGFFQAPNNRAIIGSAPRHRSGGAGGMQGTTRLLGQTLGAALTALAFSLVEDAIAPALLMAAGFSLTAALVSLFRIRNRNPA</sequence>
<keyword evidence="5 6" id="KW-0472">Membrane</keyword>
<feature type="transmembrane region" description="Helical" evidence="6">
    <location>
        <begin position="366"/>
        <end position="387"/>
    </location>
</feature>
<organism evidence="8 9">
    <name type="scientific">Alloalcanivorax profundimaris</name>
    <dbReference type="NCBI Taxonomy" id="2735259"/>
    <lineage>
        <taxon>Bacteria</taxon>
        <taxon>Pseudomonadati</taxon>
        <taxon>Pseudomonadota</taxon>
        <taxon>Gammaproteobacteria</taxon>
        <taxon>Oceanospirillales</taxon>
        <taxon>Alcanivoracaceae</taxon>
        <taxon>Alloalcanivorax</taxon>
    </lineage>
</organism>
<feature type="transmembrane region" description="Helical" evidence="6">
    <location>
        <begin position="408"/>
        <end position="426"/>
    </location>
</feature>
<accession>A0ABS0APJ6</accession>
<feature type="domain" description="Major facilitator superfamily (MFS) profile" evidence="7">
    <location>
        <begin position="25"/>
        <end position="459"/>
    </location>
</feature>
<feature type="transmembrane region" description="Helical" evidence="6">
    <location>
        <begin position="150"/>
        <end position="171"/>
    </location>
</feature>
<feature type="transmembrane region" description="Helical" evidence="6">
    <location>
        <begin position="124"/>
        <end position="141"/>
    </location>
</feature>
<dbReference type="Gene3D" id="1.20.1250.20">
    <property type="entry name" value="MFS general substrate transporter like domains"/>
    <property type="match status" value="1"/>
</dbReference>
<feature type="transmembrane region" description="Helical" evidence="6">
    <location>
        <begin position="63"/>
        <end position="82"/>
    </location>
</feature>
<dbReference type="EMBL" id="ARXX01000008">
    <property type="protein sequence ID" value="MBF5055552.1"/>
    <property type="molecule type" value="Genomic_DNA"/>
</dbReference>
<dbReference type="InterPro" id="IPR020846">
    <property type="entry name" value="MFS_dom"/>
</dbReference>
<dbReference type="Gene3D" id="1.20.1720.10">
    <property type="entry name" value="Multidrug resistance protein D"/>
    <property type="match status" value="1"/>
</dbReference>
<dbReference type="CDD" id="cd17321">
    <property type="entry name" value="MFS_MMR_MDR_like"/>
    <property type="match status" value="1"/>
</dbReference>
<keyword evidence="3 6" id="KW-0812">Transmembrane</keyword>
<dbReference type="PANTHER" id="PTHR42718:SF9">
    <property type="entry name" value="MAJOR FACILITATOR SUPERFAMILY MULTIDRUG TRANSPORTER MFSC"/>
    <property type="match status" value="1"/>
</dbReference>
<keyword evidence="4 6" id="KW-1133">Transmembrane helix</keyword>
<dbReference type="PRINTS" id="PR01036">
    <property type="entry name" value="TCRTETB"/>
</dbReference>